<name>K6W1P0_9ACTN</name>
<dbReference type="STRING" id="1108045.GORHZ_205_00270"/>
<dbReference type="Proteomes" id="UP000008363">
    <property type="component" value="Unassembled WGS sequence"/>
</dbReference>
<dbReference type="InterPro" id="IPR011059">
    <property type="entry name" value="Metal-dep_hydrolase_composite"/>
</dbReference>
<dbReference type="AlphaFoldDB" id="K6W1P0"/>
<reference evidence="2 3" key="1">
    <citation type="submission" date="2012-08" db="EMBL/GenBank/DDBJ databases">
        <title>Whole genome shotgun sequence of Gordonia rhizosphera NBRC 16068.</title>
        <authorList>
            <person name="Takarada H."/>
            <person name="Isaki S."/>
            <person name="Hosoyama A."/>
            <person name="Tsuchikane K."/>
            <person name="Katsumata H."/>
            <person name="Baba S."/>
            <person name="Ohji S."/>
            <person name="Yamazaki S."/>
            <person name="Fujita N."/>
        </authorList>
    </citation>
    <scope>NUCLEOTIDE SEQUENCE [LARGE SCALE GENOMIC DNA]</scope>
    <source>
        <strain evidence="2 3">NBRC 16068</strain>
    </source>
</reference>
<dbReference type="Gene3D" id="3.10.310.70">
    <property type="match status" value="1"/>
</dbReference>
<feature type="domain" description="Amidohydrolase 3" evidence="1">
    <location>
        <begin position="51"/>
        <end position="534"/>
    </location>
</feature>
<organism evidence="2 3">
    <name type="scientific">Gordonia rhizosphera NBRC 16068</name>
    <dbReference type="NCBI Taxonomy" id="1108045"/>
    <lineage>
        <taxon>Bacteria</taxon>
        <taxon>Bacillati</taxon>
        <taxon>Actinomycetota</taxon>
        <taxon>Actinomycetes</taxon>
        <taxon>Mycobacteriales</taxon>
        <taxon>Gordoniaceae</taxon>
        <taxon>Gordonia</taxon>
    </lineage>
</organism>
<evidence type="ECO:0000313" key="2">
    <source>
        <dbReference type="EMBL" id="GAB93085.1"/>
    </source>
</evidence>
<gene>
    <name evidence="2" type="ORF">GORHZ_205_00270</name>
</gene>
<dbReference type="Gene3D" id="3.20.20.140">
    <property type="entry name" value="Metal-dependent hydrolases"/>
    <property type="match status" value="1"/>
</dbReference>
<evidence type="ECO:0000313" key="3">
    <source>
        <dbReference type="Proteomes" id="UP000008363"/>
    </source>
</evidence>
<dbReference type="Pfam" id="PF07969">
    <property type="entry name" value="Amidohydro_3"/>
    <property type="match status" value="1"/>
</dbReference>
<dbReference type="CDD" id="cd01300">
    <property type="entry name" value="YtcJ_like"/>
    <property type="match status" value="1"/>
</dbReference>
<dbReference type="InterPro" id="IPR033932">
    <property type="entry name" value="YtcJ-like"/>
</dbReference>
<accession>K6W1P0</accession>
<proteinExistence type="predicted"/>
<dbReference type="GO" id="GO:0016810">
    <property type="term" value="F:hydrolase activity, acting on carbon-nitrogen (but not peptide) bonds"/>
    <property type="evidence" value="ECO:0007669"/>
    <property type="project" value="InterPro"/>
</dbReference>
<dbReference type="PANTHER" id="PTHR22642:SF2">
    <property type="entry name" value="PROTEIN LONG AFTER FAR-RED 3"/>
    <property type="match status" value="1"/>
</dbReference>
<dbReference type="eggNOG" id="COG1574">
    <property type="taxonomic scope" value="Bacteria"/>
</dbReference>
<dbReference type="SUPFAM" id="SSF51338">
    <property type="entry name" value="Composite domain of metallo-dependent hydrolases"/>
    <property type="match status" value="1"/>
</dbReference>
<dbReference type="InterPro" id="IPR013108">
    <property type="entry name" value="Amidohydro_3"/>
</dbReference>
<comment type="caution">
    <text evidence="2">The sequence shown here is derived from an EMBL/GenBank/DDBJ whole genome shotgun (WGS) entry which is preliminary data.</text>
</comment>
<dbReference type="Gene3D" id="2.30.40.10">
    <property type="entry name" value="Urease, subunit C, domain 1"/>
    <property type="match status" value="1"/>
</dbReference>
<dbReference type="InterPro" id="IPR032466">
    <property type="entry name" value="Metal_Hydrolase"/>
</dbReference>
<protein>
    <recommendedName>
        <fullName evidence="1">Amidohydrolase 3 domain-containing protein</fullName>
    </recommendedName>
</protein>
<dbReference type="EMBL" id="BAHC01000205">
    <property type="protein sequence ID" value="GAB93085.1"/>
    <property type="molecule type" value="Genomic_DNA"/>
</dbReference>
<sequence length="545" mass="58589">MISADTIFLGGRIITVDPDFRIADAVAVADRRIIAVGTESEVRTLCSPSTRVIDLAGRTLLPGFVEAHGHPTAEMNMLGPDTVDIRASECPTAADVFARLRDAVALAAPEDWVIAFGWDPLLVPDLPEMSGRLLTELSPEIPVSVMHYSAHSSWANDAALARLGLDRNSPDPVGSAFIRSADGELTGEGREVPASMILMGPTMQARPDSFGGFLHHELHRFAAAGITTTGDLAFEATHYDAVADYMAGHDSPVRIRAYERSGAGPHIAPAAAGDSMFRKVGVKVWKDGSPWIGNIHTSFGYEDSAATRAVGVHPGHRGCSNYTAEDLLEICRTHVGDGWQIACHVHGDLAIDTVLDTFEQVMGETGRTDLRLRLEHCGAITAAQVRRAHALGVTISFFVAHIHFYGDVLRGLFGDRADEWTPAGVAAECGMPFSLHNDSPVTPANPLLNMRTAMTRQSRSGAVLGDHLRIDIRDAIRAQTIWPAWQLHSEHEIGSIETGKFADFVILDGDPLTTDPAELDAIGVVETWIAGRRVDAVHDVAGIGP</sequence>
<keyword evidence="3" id="KW-1185">Reference proteome</keyword>
<dbReference type="SUPFAM" id="SSF51556">
    <property type="entry name" value="Metallo-dependent hydrolases"/>
    <property type="match status" value="1"/>
</dbReference>
<dbReference type="PANTHER" id="PTHR22642">
    <property type="entry name" value="IMIDAZOLONEPROPIONASE"/>
    <property type="match status" value="1"/>
</dbReference>
<evidence type="ECO:0000259" key="1">
    <source>
        <dbReference type="Pfam" id="PF07969"/>
    </source>
</evidence>
<dbReference type="RefSeq" id="WP_006337997.1">
    <property type="nucleotide sequence ID" value="NZ_BAHC01000205.1"/>
</dbReference>
<dbReference type="OrthoDB" id="3173428at2"/>